<evidence type="ECO:0000313" key="1">
    <source>
        <dbReference type="EMBL" id="KAK0058451.1"/>
    </source>
</evidence>
<reference evidence="1" key="1">
    <citation type="journal article" date="2023" name="PLoS Negl. Trop. Dis.">
        <title>A genome sequence for Biomphalaria pfeifferi, the major vector snail for the human-infecting parasite Schistosoma mansoni.</title>
        <authorList>
            <person name="Bu L."/>
            <person name="Lu L."/>
            <person name="Laidemitt M.R."/>
            <person name="Zhang S.M."/>
            <person name="Mutuku M."/>
            <person name="Mkoji G."/>
            <person name="Steinauer M."/>
            <person name="Loker E.S."/>
        </authorList>
    </citation>
    <scope>NUCLEOTIDE SEQUENCE</scope>
    <source>
        <strain evidence="1">KasaAsao</strain>
    </source>
</reference>
<name>A0AAD8BPK0_BIOPF</name>
<organism evidence="1 2">
    <name type="scientific">Biomphalaria pfeifferi</name>
    <name type="common">Bloodfluke planorb</name>
    <name type="synonym">Freshwater snail</name>
    <dbReference type="NCBI Taxonomy" id="112525"/>
    <lineage>
        <taxon>Eukaryota</taxon>
        <taxon>Metazoa</taxon>
        <taxon>Spiralia</taxon>
        <taxon>Lophotrochozoa</taxon>
        <taxon>Mollusca</taxon>
        <taxon>Gastropoda</taxon>
        <taxon>Heterobranchia</taxon>
        <taxon>Euthyneura</taxon>
        <taxon>Panpulmonata</taxon>
        <taxon>Hygrophila</taxon>
        <taxon>Lymnaeoidea</taxon>
        <taxon>Planorbidae</taxon>
        <taxon>Biomphalaria</taxon>
    </lineage>
</organism>
<accession>A0AAD8BPK0</accession>
<reference evidence="1" key="2">
    <citation type="submission" date="2023-04" db="EMBL/GenBank/DDBJ databases">
        <authorList>
            <person name="Bu L."/>
            <person name="Lu L."/>
            <person name="Laidemitt M.R."/>
            <person name="Zhang S.M."/>
            <person name="Mutuku M."/>
            <person name="Mkoji G."/>
            <person name="Steinauer M."/>
            <person name="Loker E.S."/>
        </authorList>
    </citation>
    <scope>NUCLEOTIDE SEQUENCE</scope>
    <source>
        <strain evidence="1">KasaAsao</strain>
        <tissue evidence="1">Whole Snail</tissue>
    </source>
</reference>
<gene>
    <name evidence="1" type="ORF">Bpfe_012093</name>
</gene>
<dbReference type="EMBL" id="JASAOG010000048">
    <property type="protein sequence ID" value="KAK0058451.1"/>
    <property type="molecule type" value="Genomic_DNA"/>
</dbReference>
<comment type="caution">
    <text evidence="1">The sequence shown here is derived from an EMBL/GenBank/DDBJ whole genome shotgun (WGS) entry which is preliminary data.</text>
</comment>
<keyword evidence="2" id="KW-1185">Reference proteome</keyword>
<dbReference type="Proteomes" id="UP001233172">
    <property type="component" value="Unassembled WGS sequence"/>
</dbReference>
<protein>
    <submittedName>
        <fullName evidence="1">Uncharacterized protein</fullName>
    </submittedName>
</protein>
<dbReference type="AlphaFoldDB" id="A0AAD8BPK0"/>
<evidence type="ECO:0000313" key="2">
    <source>
        <dbReference type="Proteomes" id="UP001233172"/>
    </source>
</evidence>
<sequence>MKSSKHQHKVKNGSQCLLLTSVFKTKTATPVKPRAQLVTADLQSSSESSLIQAPETQKALDKESSIVTGASQILSTSLSSIIAHVTNEHTLTAEILWV</sequence>
<proteinExistence type="predicted"/>